<reference evidence="1 2" key="1">
    <citation type="submission" date="2019-04" db="EMBL/GenBank/DDBJ databases">
        <title>The sequence and de novo assembly of Takifugu bimaculatus genome using PacBio and Hi-C technologies.</title>
        <authorList>
            <person name="Xu P."/>
            <person name="Liu B."/>
            <person name="Zhou Z."/>
        </authorList>
    </citation>
    <scope>NUCLEOTIDE SEQUENCE [LARGE SCALE GENOMIC DNA]</scope>
    <source>
        <strain evidence="1">TB-2018</strain>
        <tissue evidence="1">Muscle</tissue>
    </source>
</reference>
<protein>
    <submittedName>
        <fullName evidence="1">Uncharacterized protein</fullName>
    </submittedName>
</protein>
<comment type="caution">
    <text evidence="1">The sequence shown here is derived from an EMBL/GenBank/DDBJ whole genome shotgun (WGS) entry which is preliminary data.</text>
</comment>
<dbReference type="AlphaFoldDB" id="A0A4Z2BTT2"/>
<gene>
    <name evidence="1" type="ORF">fugu_017509</name>
</gene>
<evidence type="ECO:0000313" key="1">
    <source>
        <dbReference type="EMBL" id="TNM94750.1"/>
    </source>
</evidence>
<dbReference type="Proteomes" id="UP000516260">
    <property type="component" value="Chromosome 19"/>
</dbReference>
<dbReference type="EMBL" id="SWLE01000011">
    <property type="protein sequence ID" value="TNM94750.1"/>
    <property type="molecule type" value="Genomic_DNA"/>
</dbReference>
<sequence>METESEGPVRCFPSHSSPCLCIHPSSRPPPPLSAPSLLPPQPLTHTRVLFHAPDGNTEDSAEDDRRSQATLAARCSSTVSPSCDHPSLHICLIQQHLQAVGMNVEDCGQINEHIAHKHFKYLLIFLPDFLFILQ</sequence>
<name>A0A4Z2BTT2_9TELE</name>
<accession>A0A4Z2BTT2</accession>
<proteinExistence type="predicted"/>
<keyword evidence="2" id="KW-1185">Reference proteome</keyword>
<evidence type="ECO:0000313" key="2">
    <source>
        <dbReference type="Proteomes" id="UP000516260"/>
    </source>
</evidence>
<organism evidence="1 2">
    <name type="scientific">Takifugu bimaculatus</name>
    <dbReference type="NCBI Taxonomy" id="433685"/>
    <lineage>
        <taxon>Eukaryota</taxon>
        <taxon>Metazoa</taxon>
        <taxon>Chordata</taxon>
        <taxon>Craniata</taxon>
        <taxon>Vertebrata</taxon>
        <taxon>Euteleostomi</taxon>
        <taxon>Actinopterygii</taxon>
        <taxon>Neopterygii</taxon>
        <taxon>Teleostei</taxon>
        <taxon>Neoteleostei</taxon>
        <taxon>Acanthomorphata</taxon>
        <taxon>Eupercaria</taxon>
        <taxon>Tetraodontiformes</taxon>
        <taxon>Tetradontoidea</taxon>
        <taxon>Tetraodontidae</taxon>
        <taxon>Takifugu</taxon>
    </lineage>
</organism>